<reference evidence="3" key="1">
    <citation type="submission" date="2018-11" db="EMBL/GenBank/DDBJ databases">
        <title>Complete genome sequence of Paenibacillus sp. ML311-T8.</title>
        <authorList>
            <person name="Nam Y.-D."/>
            <person name="Kang J."/>
            <person name="Chung W.-H."/>
            <person name="Park Y.S."/>
        </authorList>
    </citation>
    <scope>NUCLEOTIDE SEQUENCE [LARGE SCALE GENOMIC DNA]</scope>
    <source>
        <strain evidence="3">ML311-T8</strain>
    </source>
</reference>
<name>A0A6B8RQP8_9BACL</name>
<keyword evidence="1" id="KW-0472">Membrane</keyword>
<dbReference type="Proteomes" id="UP000426246">
    <property type="component" value="Chromosome"/>
</dbReference>
<keyword evidence="1" id="KW-1133">Transmembrane helix</keyword>
<feature type="transmembrane region" description="Helical" evidence="1">
    <location>
        <begin position="57"/>
        <end position="75"/>
    </location>
</feature>
<evidence type="ECO:0000313" key="2">
    <source>
        <dbReference type="EMBL" id="QGQ98319.1"/>
    </source>
</evidence>
<dbReference type="OrthoDB" id="2991597at2"/>
<organism evidence="2 3">
    <name type="scientific">Paenibacillus psychroresistens</name>
    <dbReference type="NCBI Taxonomy" id="1778678"/>
    <lineage>
        <taxon>Bacteria</taxon>
        <taxon>Bacillati</taxon>
        <taxon>Bacillota</taxon>
        <taxon>Bacilli</taxon>
        <taxon>Bacillales</taxon>
        <taxon>Paenibacillaceae</taxon>
        <taxon>Paenibacillus</taxon>
    </lineage>
</organism>
<dbReference type="AlphaFoldDB" id="A0A6B8RQP8"/>
<proteinExistence type="predicted"/>
<dbReference type="RefSeq" id="WP_155703422.1">
    <property type="nucleotide sequence ID" value="NZ_CP034235.1"/>
</dbReference>
<dbReference type="KEGG" id="ppsc:EHS13_27260"/>
<keyword evidence="3" id="KW-1185">Reference proteome</keyword>
<evidence type="ECO:0000313" key="3">
    <source>
        <dbReference type="Proteomes" id="UP000426246"/>
    </source>
</evidence>
<dbReference type="EMBL" id="CP034235">
    <property type="protein sequence ID" value="QGQ98319.1"/>
    <property type="molecule type" value="Genomic_DNA"/>
</dbReference>
<accession>A0A6B8RQP8</accession>
<gene>
    <name evidence="2" type="ORF">EHS13_27260</name>
</gene>
<sequence>MSVAALRRQSKLYINKQVKITAKNGIIYTGKITKVDGKKLYLKVSSANDGKKVHTSFLPFVLPLVLFDLLVIALLETGPRRFI</sequence>
<keyword evidence="1" id="KW-0812">Transmembrane</keyword>
<protein>
    <submittedName>
        <fullName evidence="2">Uncharacterized protein</fullName>
    </submittedName>
</protein>
<evidence type="ECO:0000256" key="1">
    <source>
        <dbReference type="SAM" id="Phobius"/>
    </source>
</evidence>